<dbReference type="CDD" id="cd04335">
    <property type="entry name" value="PrdX_deacylase"/>
    <property type="match status" value="1"/>
</dbReference>
<dbReference type="PANTHER" id="PTHR31423:SF3">
    <property type="entry name" value="PROLYL-TRNA SYNTHETASE ASSOCIATED DOMAIN-CONTAINING PROTEIN 1-RELATED"/>
    <property type="match status" value="1"/>
</dbReference>
<dbReference type="OrthoDB" id="5145315at2"/>
<sequence length="175" mass="18989">MPANRDELMGFFQDLGISVTTVDHDPVFTVAESGDLHERIPGGHTKNLFVKDKKGRLFLITTLHDAEIDLKKVHQVIGAQGRVSFGNADLLMEVLGVEPGSVTPFSLINDREAQRVTPVFDAAMMAHDVLNYHPLKNDATTAITSSDLLKFAKACGHDPQVRAVSAQAQASEVQG</sequence>
<evidence type="ECO:0000259" key="2">
    <source>
        <dbReference type="Pfam" id="PF04073"/>
    </source>
</evidence>
<dbReference type="FunFam" id="3.90.960.10:FF:000005">
    <property type="entry name" value="Putative prolyl-tRNA synthetase"/>
    <property type="match status" value="1"/>
</dbReference>
<dbReference type="Proteomes" id="UP000053235">
    <property type="component" value="Unassembled WGS sequence"/>
</dbReference>
<name>A0A0M7A6G2_9HYPH</name>
<proteinExistence type="inferred from homology"/>
<dbReference type="GO" id="GO:0002161">
    <property type="term" value="F:aminoacyl-tRNA deacylase activity"/>
    <property type="evidence" value="ECO:0007669"/>
    <property type="project" value="InterPro"/>
</dbReference>
<dbReference type="STRING" id="388408.LAX5112_02030"/>
<evidence type="ECO:0000256" key="1">
    <source>
        <dbReference type="ARBA" id="ARBA00010201"/>
    </source>
</evidence>
<dbReference type="InterPro" id="IPR040285">
    <property type="entry name" value="ProX/PRXD1"/>
</dbReference>
<accession>A0A0M7A6G2</accession>
<feature type="domain" description="YbaK/aminoacyl-tRNA synthetase-associated" evidence="2">
    <location>
        <begin position="24"/>
        <end position="151"/>
    </location>
</feature>
<reference evidence="4" key="1">
    <citation type="submission" date="2015-07" db="EMBL/GenBank/DDBJ databases">
        <authorList>
            <person name="Rodrigo-Torres Lidia"/>
            <person name="Arahal R.David."/>
        </authorList>
    </citation>
    <scope>NUCLEOTIDE SEQUENCE [LARGE SCALE GENOMIC DNA]</scope>
    <source>
        <strain evidence="4">CECT 5112</strain>
    </source>
</reference>
<dbReference type="InterPro" id="IPR007214">
    <property type="entry name" value="YbaK/aa-tRNA-synth-assoc-dom"/>
</dbReference>
<dbReference type="AlphaFoldDB" id="A0A0M7A6G2"/>
<keyword evidence="4" id="KW-1185">Reference proteome</keyword>
<dbReference type="RefSeq" id="WP_055671717.1">
    <property type="nucleotide sequence ID" value="NZ_CXWD01000007.1"/>
</dbReference>
<organism evidence="3 4">
    <name type="scientific">Roseibium alexandrii</name>
    <dbReference type="NCBI Taxonomy" id="388408"/>
    <lineage>
        <taxon>Bacteria</taxon>
        <taxon>Pseudomonadati</taxon>
        <taxon>Pseudomonadota</taxon>
        <taxon>Alphaproteobacteria</taxon>
        <taxon>Hyphomicrobiales</taxon>
        <taxon>Stappiaceae</taxon>
        <taxon>Roseibium</taxon>
    </lineage>
</organism>
<dbReference type="EMBL" id="CXWD01000007">
    <property type="protein sequence ID" value="CTQ69224.1"/>
    <property type="molecule type" value="Genomic_DNA"/>
</dbReference>
<dbReference type="Gene3D" id="3.90.960.10">
    <property type="entry name" value="YbaK/aminoacyl-tRNA synthetase-associated domain"/>
    <property type="match status" value="1"/>
</dbReference>
<dbReference type="InterPro" id="IPR036754">
    <property type="entry name" value="YbaK/aa-tRNA-synt-asso_dom_sf"/>
</dbReference>
<evidence type="ECO:0000313" key="4">
    <source>
        <dbReference type="Proteomes" id="UP000053235"/>
    </source>
</evidence>
<evidence type="ECO:0000313" key="3">
    <source>
        <dbReference type="EMBL" id="CTQ69224.1"/>
    </source>
</evidence>
<protein>
    <submittedName>
        <fullName evidence="3">Prolyl-tRNA deacylase ProX</fullName>
    </submittedName>
</protein>
<comment type="similarity">
    <text evidence="1">Belongs to the PRORSD1 family.</text>
</comment>
<dbReference type="PANTHER" id="PTHR31423">
    <property type="entry name" value="YBAK DOMAIN-CONTAINING PROTEIN"/>
    <property type="match status" value="1"/>
</dbReference>
<gene>
    <name evidence="3" type="primary">proX_1</name>
    <name evidence="3" type="ORF">LAX5112_02030</name>
</gene>
<dbReference type="SUPFAM" id="SSF55826">
    <property type="entry name" value="YbaK/ProRS associated domain"/>
    <property type="match status" value="1"/>
</dbReference>
<dbReference type="Pfam" id="PF04073">
    <property type="entry name" value="tRNA_edit"/>
    <property type="match status" value="1"/>
</dbReference>